<reference evidence="8" key="2">
    <citation type="submission" date="2020-06" db="EMBL/GenBank/DDBJ databases">
        <authorList>
            <person name="Sheffer M."/>
        </authorList>
    </citation>
    <scope>NUCLEOTIDE SEQUENCE</scope>
</reference>
<dbReference type="Proteomes" id="UP000807504">
    <property type="component" value="Unassembled WGS sequence"/>
</dbReference>
<feature type="DNA-binding region" description="DM" evidence="5">
    <location>
        <begin position="144"/>
        <end position="191"/>
    </location>
</feature>
<sequence>MDLQTQRVKHPTDNSDEEVVNSPINVSISSGGELIRRKQQQAVKRPMQQEDISEDEESKRIKYDSDGGGSPISVTVSGGELIRRRSSSPSSSTTPTNSQAQVGGYYSSSSAGAAGRQLAAEGPRPTAVVPPANNSTGGSRNPKCARCRNHKITAKVKGHKRYCPFRTCRCNNCILIAERQRVMAQQVALRRAQAQDELMGRVPAEDDEIITGASSPKSPASDGPIYGLGSLTSAFTIKGGASIKGADRVRLQEAFHKIISHFPHPHAHFINAAYVALLKDNEYDYKTVIQKLLEGDNDARQINLTPRIQPTIPSSPPSSFISSSPAATQSFLSATPFHPSLSCYSPYNYTMPYHTGGFSLSSSAATHPGLETSGPAVYSSFHPYFPTPPYSSSSSAVMPLPTEGAAPYSTPPHRVVDGHTSGDSRGSAELKDESDKEGGNGRAETSTPGSLVVSPVNAIVAAHRRSRSSRPYQIYSLPFADRRETAANA</sequence>
<dbReference type="GO" id="GO:0007548">
    <property type="term" value="P:sex differentiation"/>
    <property type="evidence" value="ECO:0007669"/>
    <property type="project" value="TreeGrafter"/>
</dbReference>
<keyword evidence="2 5" id="KW-0862">Zinc</keyword>
<evidence type="ECO:0000256" key="1">
    <source>
        <dbReference type="ARBA" id="ARBA00022723"/>
    </source>
</evidence>
<name>A0A8T0EE76_ARGBR</name>
<evidence type="ECO:0000256" key="6">
    <source>
        <dbReference type="SAM" id="MobiDB-lite"/>
    </source>
</evidence>
<comment type="subcellular location">
    <subcellularLocation>
        <location evidence="5">Nucleus</location>
    </subcellularLocation>
</comment>
<feature type="domain" description="DM" evidence="7">
    <location>
        <begin position="144"/>
        <end position="191"/>
    </location>
</feature>
<keyword evidence="4 5" id="KW-0539">Nucleus</keyword>
<evidence type="ECO:0000259" key="7">
    <source>
        <dbReference type="PROSITE" id="PS50809"/>
    </source>
</evidence>
<evidence type="ECO:0000256" key="2">
    <source>
        <dbReference type="ARBA" id="ARBA00022833"/>
    </source>
</evidence>
<evidence type="ECO:0000256" key="4">
    <source>
        <dbReference type="ARBA" id="ARBA00023242"/>
    </source>
</evidence>
<evidence type="ECO:0000256" key="5">
    <source>
        <dbReference type="PROSITE-ProRule" id="PRU00070"/>
    </source>
</evidence>
<protein>
    <submittedName>
        <fullName evidence="8">Doublesex- and mab-3-related transcription like protein</fullName>
    </submittedName>
</protein>
<dbReference type="AlphaFoldDB" id="A0A8T0EE76"/>
<dbReference type="Pfam" id="PF00751">
    <property type="entry name" value="DM"/>
    <property type="match status" value="1"/>
</dbReference>
<feature type="region of interest" description="Disordered" evidence="6">
    <location>
        <begin position="392"/>
        <end position="455"/>
    </location>
</feature>
<gene>
    <name evidence="8" type="ORF">HNY73_018631</name>
</gene>
<dbReference type="InterPro" id="IPR026607">
    <property type="entry name" value="DMRT"/>
</dbReference>
<dbReference type="GO" id="GO:0046872">
    <property type="term" value="F:metal ion binding"/>
    <property type="evidence" value="ECO:0007669"/>
    <property type="project" value="UniProtKB-KW"/>
</dbReference>
<dbReference type="InterPro" id="IPR036407">
    <property type="entry name" value="DM_DNA-bd_sf"/>
</dbReference>
<reference evidence="8" key="1">
    <citation type="journal article" date="2020" name="bioRxiv">
        <title>Chromosome-level reference genome of the European wasp spider Argiope bruennichi: a resource for studies on range expansion and evolutionary adaptation.</title>
        <authorList>
            <person name="Sheffer M.M."/>
            <person name="Hoppe A."/>
            <person name="Krehenwinkel H."/>
            <person name="Uhl G."/>
            <person name="Kuss A.W."/>
            <person name="Jensen L."/>
            <person name="Jensen C."/>
            <person name="Gillespie R.G."/>
            <person name="Hoff K.J."/>
            <person name="Prost S."/>
        </authorList>
    </citation>
    <scope>NUCLEOTIDE SEQUENCE</scope>
</reference>
<dbReference type="GO" id="GO:0000978">
    <property type="term" value="F:RNA polymerase II cis-regulatory region sequence-specific DNA binding"/>
    <property type="evidence" value="ECO:0007669"/>
    <property type="project" value="TreeGrafter"/>
</dbReference>
<dbReference type="PANTHER" id="PTHR12322:SF116">
    <property type="entry name" value="DOUBLESEX-MAB RELATED 99B"/>
    <property type="match status" value="1"/>
</dbReference>
<feature type="compositionally biased region" description="Basic and acidic residues" evidence="6">
    <location>
        <begin position="414"/>
        <end position="439"/>
    </location>
</feature>
<evidence type="ECO:0000256" key="3">
    <source>
        <dbReference type="ARBA" id="ARBA00023125"/>
    </source>
</evidence>
<dbReference type="EMBL" id="JABXBU010002228">
    <property type="protein sequence ID" value="KAF8771181.1"/>
    <property type="molecule type" value="Genomic_DNA"/>
</dbReference>
<organism evidence="8 9">
    <name type="scientific">Argiope bruennichi</name>
    <name type="common">Wasp spider</name>
    <name type="synonym">Aranea bruennichi</name>
    <dbReference type="NCBI Taxonomy" id="94029"/>
    <lineage>
        <taxon>Eukaryota</taxon>
        <taxon>Metazoa</taxon>
        <taxon>Ecdysozoa</taxon>
        <taxon>Arthropoda</taxon>
        <taxon>Chelicerata</taxon>
        <taxon>Arachnida</taxon>
        <taxon>Araneae</taxon>
        <taxon>Araneomorphae</taxon>
        <taxon>Entelegynae</taxon>
        <taxon>Araneoidea</taxon>
        <taxon>Araneidae</taxon>
        <taxon>Argiope</taxon>
    </lineage>
</organism>
<feature type="compositionally biased region" description="Low complexity" evidence="6">
    <location>
        <begin position="20"/>
        <end position="30"/>
    </location>
</feature>
<evidence type="ECO:0000313" key="8">
    <source>
        <dbReference type="EMBL" id="KAF8771181.1"/>
    </source>
</evidence>
<dbReference type="SMART" id="SM00301">
    <property type="entry name" value="DM"/>
    <property type="match status" value="1"/>
</dbReference>
<dbReference type="Gene3D" id="4.10.1040.10">
    <property type="entry name" value="DM DNA-binding domain"/>
    <property type="match status" value="1"/>
</dbReference>
<comment type="caution">
    <text evidence="8">The sequence shown here is derived from an EMBL/GenBank/DDBJ whole genome shotgun (WGS) entry which is preliminary data.</text>
</comment>
<dbReference type="PANTHER" id="PTHR12322">
    <property type="entry name" value="DOUBLESEX AND MAB-3 RELATED TRANSCRIPTION FACTOR DMRT"/>
    <property type="match status" value="1"/>
</dbReference>
<evidence type="ECO:0000313" key="9">
    <source>
        <dbReference type="Proteomes" id="UP000807504"/>
    </source>
</evidence>
<dbReference type="FunFam" id="4.10.1040.10:FF:000001">
    <property type="entry name" value="doublesex- and mab-3-related transcription factor 1"/>
    <property type="match status" value="1"/>
</dbReference>
<dbReference type="GO" id="GO:0005634">
    <property type="term" value="C:nucleus"/>
    <property type="evidence" value="ECO:0007669"/>
    <property type="project" value="UniProtKB-SubCell"/>
</dbReference>
<dbReference type="PROSITE" id="PS40000">
    <property type="entry name" value="DM_1"/>
    <property type="match status" value="1"/>
</dbReference>
<feature type="region of interest" description="Disordered" evidence="6">
    <location>
        <begin position="1"/>
        <end position="144"/>
    </location>
</feature>
<dbReference type="InterPro" id="IPR001275">
    <property type="entry name" value="DM_DNA-bd"/>
</dbReference>
<feature type="compositionally biased region" description="Low complexity" evidence="6">
    <location>
        <begin position="87"/>
        <end position="122"/>
    </location>
</feature>
<proteinExistence type="predicted"/>
<dbReference type="GO" id="GO:0000981">
    <property type="term" value="F:DNA-binding transcription factor activity, RNA polymerase II-specific"/>
    <property type="evidence" value="ECO:0007669"/>
    <property type="project" value="TreeGrafter"/>
</dbReference>
<accession>A0A8T0EE76</accession>
<dbReference type="SUPFAM" id="SSF82927">
    <property type="entry name" value="Cysteine-rich DNA binding domain, (DM domain)"/>
    <property type="match status" value="1"/>
</dbReference>
<keyword evidence="9" id="KW-1185">Reference proteome</keyword>
<keyword evidence="1 5" id="KW-0479">Metal-binding</keyword>
<dbReference type="PROSITE" id="PS50809">
    <property type="entry name" value="DM_2"/>
    <property type="match status" value="1"/>
</dbReference>
<keyword evidence="3 5" id="KW-0238">DNA-binding</keyword>